<name>S7MIS4_MYOBR</name>
<accession>S7MIS4</accession>
<evidence type="ECO:0000256" key="1">
    <source>
        <dbReference type="SAM" id="MobiDB-lite"/>
    </source>
</evidence>
<keyword evidence="3" id="KW-1185">Reference proteome</keyword>
<evidence type="ECO:0000313" key="2">
    <source>
        <dbReference type="EMBL" id="EPQ04304.1"/>
    </source>
</evidence>
<feature type="compositionally biased region" description="Basic and acidic residues" evidence="1">
    <location>
        <begin position="13"/>
        <end position="23"/>
    </location>
</feature>
<gene>
    <name evidence="2" type="ORF">D623_10024479</name>
</gene>
<protein>
    <submittedName>
        <fullName evidence="2">Uncharacterized protein</fullName>
    </submittedName>
</protein>
<proteinExistence type="predicted"/>
<dbReference type="AlphaFoldDB" id="S7MIS4"/>
<sequence length="67" mass="6976">MVSAPGVGEDAPAESHGRRDPGYRGDSATGPQRQHRTGMSAVVSVRLDCHLFPANSESSRRGLAAAS</sequence>
<organism evidence="2 3">
    <name type="scientific">Myotis brandtii</name>
    <name type="common">Brandt's bat</name>
    <dbReference type="NCBI Taxonomy" id="109478"/>
    <lineage>
        <taxon>Eukaryota</taxon>
        <taxon>Metazoa</taxon>
        <taxon>Chordata</taxon>
        <taxon>Craniata</taxon>
        <taxon>Vertebrata</taxon>
        <taxon>Euteleostomi</taxon>
        <taxon>Mammalia</taxon>
        <taxon>Eutheria</taxon>
        <taxon>Laurasiatheria</taxon>
        <taxon>Chiroptera</taxon>
        <taxon>Yangochiroptera</taxon>
        <taxon>Vespertilionidae</taxon>
        <taxon>Myotis</taxon>
    </lineage>
</organism>
<dbReference type="EMBL" id="KE161520">
    <property type="protein sequence ID" value="EPQ04304.1"/>
    <property type="molecule type" value="Genomic_DNA"/>
</dbReference>
<reference evidence="2 3" key="1">
    <citation type="journal article" date="2013" name="Nat. Commun.">
        <title>Genome analysis reveals insights into physiology and longevity of the Brandt's bat Myotis brandtii.</title>
        <authorList>
            <person name="Seim I."/>
            <person name="Fang X."/>
            <person name="Xiong Z."/>
            <person name="Lobanov A.V."/>
            <person name="Huang Z."/>
            <person name="Ma S."/>
            <person name="Feng Y."/>
            <person name="Turanov A.A."/>
            <person name="Zhu Y."/>
            <person name="Lenz T.L."/>
            <person name="Gerashchenko M.V."/>
            <person name="Fan D."/>
            <person name="Hee Yim S."/>
            <person name="Yao X."/>
            <person name="Jordan D."/>
            <person name="Xiong Y."/>
            <person name="Ma Y."/>
            <person name="Lyapunov A.N."/>
            <person name="Chen G."/>
            <person name="Kulakova O.I."/>
            <person name="Sun Y."/>
            <person name="Lee S.G."/>
            <person name="Bronson R.T."/>
            <person name="Moskalev A.A."/>
            <person name="Sunyaev S.R."/>
            <person name="Zhang G."/>
            <person name="Krogh A."/>
            <person name="Wang J."/>
            <person name="Gladyshev V.N."/>
        </authorList>
    </citation>
    <scope>NUCLEOTIDE SEQUENCE [LARGE SCALE GENOMIC DNA]</scope>
</reference>
<evidence type="ECO:0000313" key="3">
    <source>
        <dbReference type="Proteomes" id="UP000052978"/>
    </source>
</evidence>
<feature type="region of interest" description="Disordered" evidence="1">
    <location>
        <begin position="1"/>
        <end position="41"/>
    </location>
</feature>
<dbReference type="Proteomes" id="UP000052978">
    <property type="component" value="Unassembled WGS sequence"/>
</dbReference>